<evidence type="ECO:0000313" key="5">
    <source>
        <dbReference type="EMBL" id="MCK0085703.1"/>
    </source>
</evidence>
<dbReference type="Pfam" id="PF12733">
    <property type="entry name" value="Cadherin-like"/>
    <property type="match status" value="1"/>
</dbReference>
<dbReference type="EMBL" id="JAINVB010000001">
    <property type="protein sequence ID" value="MCK0085703.1"/>
    <property type="molecule type" value="Genomic_DNA"/>
</dbReference>
<reference evidence="5" key="1">
    <citation type="journal article" date="2022" name="Cell Host Microbe">
        <title>Colonization of the live biotherapeutic product VE303 and modulation of the microbiota and metabolites in healthy volunteers.</title>
        <authorList>
            <person name="Dsouza M."/>
            <person name="Menon R."/>
            <person name="Crossette E."/>
            <person name="Bhattarai S.K."/>
            <person name="Schneider J."/>
            <person name="Kim Y.G."/>
            <person name="Reddy S."/>
            <person name="Caballero S."/>
            <person name="Felix C."/>
            <person name="Cornacchione L."/>
            <person name="Hendrickson J."/>
            <person name="Watson A.R."/>
            <person name="Minot S.S."/>
            <person name="Greenfield N."/>
            <person name="Schopf L."/>
            <person name="Szabady R."/>
            <person name="Patarroyo J."/>
            <person name="Smith W."/>
            <person name="Harrison P."/>
            <person name="Kuijper E.J."/>
            <person name="Kelly C.P."/>
            <person name="Olle B."/>
            <person name="Bobilev D."/>
            <person name="Silber J.L."/>
            <person name="Bucci V."/>
            <person name="Roberts B."/>
            <person name="Faith J."/>
            <person name="Norman J.M."/>
        </authorList>
    </citation>
    <scope>NUCLEOTIDE SEQUENCE</scope>
    <source>
        <strain evidence="5">VE303-04</strain>
    </source>
</reference>
<dbReference type="Proteomes" id="UP001203136">
    <property type="component" value="Unassembled WGS sequence"/>
</dbReference>
<dbReference type="PROSITE" id="PS51766">
    <property type="entry name" value="DOCKERIN"/>
    <property type="match status" value="1"/>
</dbReference>
<dbReference type="InterPro" id="IPR025883">
    <property type="entry name" value="Cadherin-like_domain"/>
</dbReference>
<feature type="compositionally biased region" description="Gly residues" evidence="1">
    <location>
        <begin position="714"/>
        <end position="732"/>
    </location>
</feature>
<dbReference type="InterPro" id="IPR002105">
    <property type="entry name" value="Dockerin_1_rpt"/>
</dbReference>
<proteinExistence type="predicted"/>
<dbReference type="SUPFAM" id="SSF63446">
    <property type="entry name" value="Type I dockerin domain"/>
    <property type="match status" value="1"/>
</dbReference>
<dbReference type="InterPro" id="IPR003646">
    <property type="entry name" value="SH3-like_bac-type"/>
</dbReference>
<dbReference type="Gene3D" id="1.10.1330.10">
    <property type="entry name" value="Dockerin domain"/>
    <property type="match status" value="1"/>
</dbReference>
<feature type="region of interest" description="Disordered" evidence="1">
    <location>
        <begin position="618"/>
        <end position="740"/>
    </location>
</feature>
<gene>
    <name evidence="5" type="ORF">K5I21_07440</name>
</gene>
<feature type="region of interest" description="Disordered" evidence="1">
    <location>
        <begin position="256"/>
        <end position="352"/>
    </location>
</feature>
<feature type="compositionally biased region" description="Gly residues" evidence="1">
    <location>
        <begin position="630"/>
        <end position="654"/>
    </location>
</feature>
<dbReference type="InterPro" id="IPR036439">
    <property type="entry name" value="Dockerin_dom_sf"/>
</dbReference>
<feature type="signal peptide" evidence="2">
    <location>
        <begin position="1"/>
        <end position="25"/>
    </location>
</feature>
<dbReference type="SMART" id="SM00287">
    <property type="entry name" value="SH3b"/>
    <property type="match status" value="1"/>
</dbReference>
<dbReference type="InterPro" id="IPR018247">
    <property type="entry name" value="EF_Hand_1_Ca_BS"/>
</dbReference>
<sequence length="869" mass="87939">MKNKGYKRAAALLLGCILAVSPCLTERAGLFDMVSMASERTASVNATNLNVRSGPGTSYQAVAKLSQGAPVTVIGEQTGTDGKLWYQIRFSGSGGAETIGFVSSDYIKFPTAITSDGDFEKYMNSQGFPESYKPGLRELHAQYPQWTFTALQTNLDWNTVIENESVIGRNLVGRENISSWKSTATGAYDWDTGTWPGFDGSSWVQASEDIIRYYMDPRNFLNDKYIFQFMKQSYDSSIHTREGLESMVAGTFLSGNAGGGQGGAPSGGSSPGGSSGSGSAGPGSGPGAEAGSGPGASAGTGDGGQGITPISPIASISDHEVNRVMTAYGPGMGGSSGFSDPGSSGSGSGGAAPASGSSSYVDIIMNAAVQSGVNPYILASMIIQEQGSQGTGRSISGTVPGYQGYYNFFNIEAYQSGSMGAVERGLWWASQSGSYERPWNSVEKSILGGSIYYGNNYVKRGQDTLYLKKFNVQGDNLYKHQYMTNVLAAAAEGLTLAKISALKTTALEFSIPVYKNMPATACAKPTVDGSPNNKLSGLGVEGFALTPTFNRDTESYDLIVDHSVGSVTVAASVIDSKSSVSGTGNINLQSGNNDITVAVKAENGSVRNYVIHVVRQDNGPTYSDSIGSGVNPGSGGGSGAGPGGGPGSGPGGGSSSPSGNSGNPGGSSGGSNVQILPPDGSGSGGIESGSTTGPMAPGGNLSGFGTSSDSSGLVGPGGSTGTPGVSPGGSGSSGVNPGAAGNGNQVVNAGVTAAQLAASLTSSGAGSIVKVYTSSGGEVAGSVGTGNIVQAYGPDGSPVAKYDVIVKGDNTGDGKVNILDVLKAQRHVLGLENLTGVYEKAADVNGNGKVDIMDILAMQKDILGIQKLN</sequence>
<dbReference type="RefSeq" id="WP_024738105.1">
    <property type="nucleotide sequence ID" value="NZ_JAINVB010000001.1"/>
</dbReference>
<feature type="compositionally biased region" description="Gly residues" evidence="1">
    <location>
        <begin position="256"/>
        <end position="306"/>
    </location>
</feature>
<dbReference type="PROSITE" id="PS00018">
    <property type="entry name" value="EF_HAND_1"/>
    <property type="match status" value="1"/>
</dbReference>
<evidence type="ECO:0000256" key="2">
    <source>
        <dbReference type="SAM" id="SignalP"/>
    </source>
</evidence>
<dbReference type="PROSITE" id="PS51781">
    <property type="entry name" value="SH3B"/>
    <property type="match status" value="1"/>
</dbReference>
<feature type="domain" description="Dockerin" evidence="3">
    <location>
        <begin position="803"/>
        <end position="869"/>
    </location>
</feature>
<evidence type="ECO:0000259" key="3">
    <source>
        <dbReference type="PROSITE" id="PS51766"/>
    </source>
</evidence>
<comment type="caution">
    <text evidence="5">The sequence shown here is derived from an EMBL/GenBank/DDBJ whole genome shotgun (WGS) entry which is preliminary data.</text>
</comment>
<feature type="chain" id="PRO_5043868166" evidence="2">
    <location>
        <begin position="26"/>
        <end position="869"/>
    </location>
</feature>
<keyword evidence="2" id="KW-0732">Signal</keyword>
<feature type="domain" description="SH3b" evidence="4">
    <location>
        <begin position="39"/>
        <end position="111"/>
    </location>
</feature>
<dbReference type="Gene3D" id="2.30.30.40">
    <property type="entry name" value="SH3 Domains"/>
    <property type="match status" value="1"/>
</dbReference>
<evidence type="ECO:0000256" key="1">
    <source>
        <dbReference type="SAM" id="MobiDB-lite"/>
    </source>
</evidence>
<name>A0AAW5F119_CLOSY</name>
<dbReference type="InterPro" id="IPR016134">
    <property type="entry name" value="Dockerin_dom"/>
</dbReference>
<dbReference type="GO" id="GO:0000272">
    <property type="term" value="P:polysaccharide catabolic process"/>
    <property type="evidence" value="ECO:0007669"/>
    <property type="project" value="InterPro"/>
</dbReference>
<accession>A0AAW5F119</accession>
<dbReference type="Pfam" id="PF08239">
    <property type="entry name" value="SH3_3"/>
    <property type="match status" value="1"/>
</dbReference>
<dbReference type="GO" id="GO:0004553">
    <property type="term" value="F:hydrolase activity, hydrolyzing O-glycosyl compounds"/>
    <property type="evidence" value="ECO:0007669"/>
    <property type="project" value="InterPro"/>
</dbReference>
<protein>
    <submittedName>
        <fullName evidence="5">SH3 domain-containing protein</fullName>
    </submittedName>
</protein>
<dbReference type="AlphaFoldDB" id="A0AAW5F119"/>
<evidence type="ECO:0000259" key="4">
    <source>
        <dbReference type="PROSITE" id="PS51781"/>
    </source>
</evidence>
<evidence type="ECO:0000313" key="6">
    <source>
        <dbReference type="Proteomes" id="UP001203136"/>
    </source>
</evidence>
<dbReference type="Pfam" id="PF00404">
    <property type="entry name" value="Dockerin_1"/>
    <property type="match status" value="1"/>
</dbReference>
<organism evidence="5 6">
    <name type="scientific">Clostridium symbiosum</name>
    <name type="common">Bacteroides symbiosus</name>
    <dbReference type="NCBI Taxonomy" id="1512"/>
    <lineage>
        <taxon>Bacteria</taxon>
        <taxon>Bacillati</taxon>
        <taxon>Bacillota</taxon>
        <taxon>Clostridia</taxon>
        <taxon>Lachnospirales</taxon>
        <taxon>Lachnospiraceae</taxon>
        <taxon>Otoolea</taxon>
    </lineage>
</organism>
<dbReference type="CDD" id="cd14256">
    <property type="entry name" value="Dockerin_I"/>
    <property type="match status" value="1"/>
</dbReference>